<name>A0ABW9YKA6_9GAMM</name>
<protein>
    <submittedName>
        <fullName evidence="1">Uncharacterized protein</fullName>
    </submittedName>
</protein>
<dbReference type="Proteomes" id="UP000738517">
    <property type="component" value="Unassembled WGS sequence"/>
</dbReference>
<comment type="caution">
    <text evidence="1">The sequence shown here is derived from an EMBL/GenBank/DDBJ whole genome shotgun (WGS) entry which is preliminary data.</text>
</comment>
<evidence type="ECO:0000313" key="2">
    <source>
        <dbReference type="Proteomes" id="UP000738517"/>
    </source>
</evidence>
<accession>A0ABW9YKA6</accession>
<dbReference type="RefSeq" id="WP_160652537.1">
    <property type="nucleotide sequence ID" value="NZ_RSEJ01000014.1"/>
</dbReference>
<evidence type="ECO:0000313" key="1">
    <source>
        <dbReference type="EMBL" id="NBI53706.1"/>
    </source>
</evidence>
<sequence>MDAHRCTGTQPQLRHPDTVMAPERLGAMHQTRISFVRSLIRRMANQHWQVSQYRWALSELGFGTAIYRLQTPDNHYHLVVFSDAIADEERNDRVIAEKWDITFALVQGDVDDALLTQLQSNVPLQEAGRNSSKVLVLARANKSVRVFDHLVEALSRGRQPDSQVLASVGYILRTTAVYGNGKFGIADFEILKNNCDFNLSFSAQMCAVYMLRQFSLDWIHFLARQQGGDEAVELARPLQRYLGVGNATGLGMAPYLINHPRIVDQWLSEREKAVAVISNKTVTPAGCETIIPLLQRACLHLQQVVTIDDHQRALNHQAVSDIEAVISSLPFAAKQHQAWQHWLEQNQRYSYEAQEIALACLLELYPEDVDNFENTMNADENLVLSPGITVSDLQQLLATRYRWALDIDFNQPENTYWFWYRSEDKEEPRMGIRGQEPGEDRELGLDIARQVYRLNQALSAESGQCSLAEFLLKQPQFRSIARRAWTLGHCPMGDIQMNVLSQTALPMHLLRCKLAMFGATKFDPRSDRWVRVTFFQGAPLCDEIHDGEWLFPLLPVNDTTTDTATDTTANTSSQPEDNA</sequence>
<keyword evidence="2" id="KW-1185">Reference proteome</keyword>
<organism evidence="1 2">
    <name type="scientific">Photobacterium alginatilyticum</name>
    <dbReference type="NCBI Taxonomy" id="1775171"/>
    <lineage>
        <taxon>Bacteria</taxon>
        <taxon>Pseudomonadati</taxon>
        <taxon>Pseudomonadota</taxon>
        <taxon>Gammaproteobacteria</taxon>
        <taxon>Vibrionales</taxon>
        <taxon>Vibrionaceae</taxon>
        <taxon>Photobacterium</taxon>
    </lineage>
</organism>
<dbReference type="EMBL" id="RSEJ01000014">
    <property type="protein sequence ID" value="NBI53706.1"/>
    <property type="molecule type" value="Genomic_DNA"/>
</dbReference>
<reference evidence="1 2" key="1">
    <citation type="journal article" date="2017" name="Int. J. Syst. Evol. Microbiol.">
        <title>Photobacterium alginatilyticum sp. nov., a marine bacterium isolated from bottom seawater.</title>
        <authorList>
            <person name="Wang X."/>
            <person name="Wang Y."/>
            <person name="Yang X."/>
            <person name="Sun H."/>
            <person name="Li B."/>
            <person name="Zhang X.H."/>
        </authorList>
    </citation>
    <scope>NUCLEOTIDE SEQUENCE [LARGE SCALE GENOMIC DNA]</scope>
    <source>
        <strain evidence="1 2">P03D4</strain>
    </source>
</reference>
<gene>
    <name evidence="1" type="ORF">EIZ48_14100</name>
</gene>
<proteinExistence type="predicted"/>